<proteinExistence type="inferred from homology"/>
<dbReference type="InterPro" id="IPR018653">
    <property type="entry name" value="ScfR_C"/>
</dbReference>
<dbReference type="InterPro" id="IPR010982">
    <property type="entry name" value="Lambda_DNA-bd_dom_sf"/>
</dbReference>
<sequence>MRAPIGLRISTRRKNLGLSQAALARNVEISPSYLNLIEANKRQVGGTLLQRIAAQLDISIDELTGEAEHRLIHELVETFADPAIADVGLGMETARSLVATQPDIARVIAKLYRAYVAASASADAYANRLRADPLLSQLLHQVLSGITAVRSSAEILEDVEDLSGADRARFVGSISRETRSLSAVAQNLIGQFDHASTVSKSASVRRELDDMIFAARNYFPALEQRGAEIARDMQESGALGEAAIAHLLETVHGVRVERNARPNSGRAFGHDAERGVLWFRNTVPQSTRQFQMVRLISELTSDSALTEAVKVPHLSSPTARHLARNYLASYIAGAALFPYDQFLNDAENLRYDVEALSERYNASFEQIAHRLVTLRAEGAEGVPFGFLRSDPAGRLTKHFPLPGLLLPHTGHACPLWALYAAFRSSGQLVRQVVRFSDGSRFLFVAKAVSRRASGFADQALPHSILLVTDILHADRTVYADGLDLGDSDADVPVGPTCRLCTRTDCISREEAPFAPGDEPTLTTVRS</sequence>
<evidence type="ECO:0000313" key="6">
    <source>
        <dbReference type="EMBL" id="UYQ73911.1"/>
    </source>
</evidence>
<keyword evidence="2" id="KW-0805">Transcription regulation</keyword>
<dbReference type="InterPro" id="IPR050807">
    <property type="entry name" value="TransReg_Diox_bact_type"/>
</dbReference>
<feature type="domain" description="HTH cro/C1-type" evidence="5">
    <location>
        <begin position="9"/>
        <end position="63"/>
    </location>
</feature>
<evidence type="ECO:0000256" key="4">
    <source>
        <dbReference type="ARBA" id="ARBA00023163"/>
    </source>
</evidence>
<evidence type="ECO:0000256" key="1">
    <source>
        <dbReference type="ARBA" id="ARBA00007227"/>
    </source>
</evidence>
<keyword evidence="7" id="KW-1185">Reference proteome</keyword>
<dbReference type="RefSeq" id="WP_264227468.1">
    <property type="nucleotide sequence ID" value="NZ_CP107716.1"/>
</dbReference>
<dbReference type="CDD" id="cd00093">
    <property type="entry name" value="HTH_XRE"/>
    <property type="match status" value="1"/>
</dbReference>
<dbReference type="Proteomes" id="UP001163882">
    <property type="component" value="Chromosome"/>
</dbReference>
<reference evidence="6" key="1">
    <citation type="submission" date="2022-10" db="EMBL/GenBank/DDBJ databases">
        <title>YIM 151497 complete genome.</title>
        <authorList>
            <person name="Chen X."/>
        </authorList>
    </citation>
    <scope>NUCLEOTIDE SEQUENCE</scope>
    <source>
        <strain evidence="6">YIM 151497</strain>
    </source>
</reference>
<evidence type="ECO:0000256" key="3">
    <source>
        <dbReference type="ARBA" id="ARBA00023125"/>
    </source>
</evidence>
<dbReference type="InterPro" id="IPR026281">
    <property type="entry name" value="HTH_RamB"/>
</dbReference>
<dbReference type="Pfam" id="PF06114">
    <property type="entry name" value="Peptidase_M78"/>
    <property type="match status" value="1"/>
</dbReference>
<keyword evidence="4" id="KW-0804">Transcription</keyword>
<evidence type="ECO:0000259" key="5">
    <source>
        <dbReference type="PROSITE" id="PS50943"/>
    </source>
</evidence>
<dbReference type="SMART" id="SM00530">
    <property type="entry name" value="HTH_XRE"/>
    <property type="match status" value="1"/>
</dbReference>
<protein>
    <submittedName>
        <fullName evidence="6">Short-chain fatty acyl-CoA regulator family protein</fullName>
    </submittedName>
</protein>
<organism evidence="6 7">
    <name type="scientific">Pelagibacterium flavum</name>
    <dbReference type="NCBI Taxonomy" id="2984530"/>
    <lineage>
        <taxon>Bacteria</taxon>
        <taxon>Pseudomonadati</taxon>
        <taxon>Pseudomonadota</taxon>
        <taxon>Alphaproteobacteria</taxon>
        <taxon>Hyphomicrobiales</taxon>
        <taxon>Devosiaceae</taxon>
        <taxon>Pelagibacterium</taxon>
    </lineage>
</organism>
<accession>A0ABY6ITE5</accession>
<comment type="similarity">
    <text evidence="1">Belongs to the short-chain fatty acyl-CoA assimilation regulator (ScfR) family.</text>
</comment>
<dbReference type="InterPro" id="IPR001387">
    <property type="entry name" value="Cro/C1-type_HTH"/>
</dbReference>
<keyword evidence="3" id="KW-0238">DNA-binding</keyword>
<evidence type="ECO:0000256" key="2">
    <source>
        <dbReference type="ARBA" id="ARBA00023015"/>
    </source>
</evidence>
<dbReference type="EMBL" id="CP107716">
    <property type="protein sequence ID" value="UYQ73911.1"/>
    <property type="molecule type" value="Genomic_DNA"/>
</dbReference>
<dbReference type="PROSITE" id="PS50943">
    <property type="entry name" value="HTH_CROC1"/>
    <property type="match status" value="1"/>
</dbReference>
<dbReference type="PANTHER" id="PTHR46797:SF23">
    <property type="entry name" value="HTH-TYPE TRANSCRIPTIONAL REGULATOR SUTR"/>
    <property type="match status" value="1"/>
</dbReference>
<name>A0ABY6ITE5_9HYPH</name>
<dbReference type="PIRSF" id="PIRSF019251">
    <property type="entry name" value="Rv0465c"/>
    <property type="match status" value="1"/>
</dbReference>
<gene>
    <name evidence="6" type="ORF">OF122_09175</name>
</gene>
<evidence type="ECO:0000313" key="7">
    <source>
        <dbReference type="Proteomes" id="UP001163882"/>
    </source>
</evidence>
<dbReference type="PANTHER" id="PTHR46797">
    <property type="entry name" value="HTH-TYPE TRANSCRIPTIONAL REGULATOR"/>
    <property type="match status" value="1"/>
</dbReference>
<dbReference type="Pfam" id="PF01381">
    <property type="entry name" value="HTH_3"/>
    <property type="match status" value="1"/>
</dbReference>
<dbReference type="SUPFAM" id="SSF47413">
    <property type="entry name" value="lambda repressor-like DNA-binding domains"/>
    <property type="match status" value="1"/>
</dbReference>
<dbReference type="Pfam" id="PF09856">
    <property type="entry name" value="ScfRs"/>
    <property type="match status" value="1"/>
</dbReference>
<dbReference type="InterPro" id="IPR010359">
    <property type="entry name" value="IrrE_HExxH"/>
</dbReference>
<dbReference type="Gene3D" id="1.10.260.40">
    <property type="entry name" value="lambda repressor-like DNA-binding domains"/>
    <property type="match status" value="1"/>
</dbReference>